<evidence type="ECO:0000313" key="2">
    <source>
        <dbReference type="EMBL" id="MCP2728851.1"/>
    </source>
</evidence>
<evidence type="ECO:0000256" key="1">
    <source>
        <dbReference type="SAM" id="MobiDB-lite"/>
    </source>
</evidence>
<sequence length="148" mass="16316">GKDLKDNLSPKDEPSPSKDFPGVDHNKLSVYDISGNYPRPTKLEQALELLAIAIKNNDLDGQALAHSNIGAIYAATGNLKVAVSQLTLANDIYQRIGNEQRVSEIRQRLGEINNQLRNPSPIQINPSPIQIDPSRMIQIAPSRTQIQK</sequence>
<gene>
    <name evidence="2" type="ORF">NJ959_10285</name>
</gene>
<dbReference type="InterPro" id="IPR011990">
    <property type="entry name" value="TPR-like_helical_dom_sf"/>
</dbReference>
<dbReference type="SUPFAM" id="SSF48452">
    <property type="entry name" value="TPR-like"/>
    <property type="match status" value="1"/>
</dbReference>
<dbReference type="RefSeq" id="WP_254011642.1">
    <property type="nucleotide sequence ID" value="NZ_JAMZMM010000078.1"/>
</dbReference>
<dbReference type="AlphaFoldDB" id="A0AAE3KMI8"/>
<dbReference type="EMBL" id="JAMZMM010000078">
    <property type="protein sequence ID" value="MCP2728851.1"/>
    <property type="molecule type" value="Genomic_DNA"/>
</dbReference>
<proteinExistence type="predicted"/>
<comment type="caution">
    <text evidence="2">The sequence shown here is derived from an EMBL/GenBank/DDBJ whole genome shotgun (WGS) entry which is preliminary data.</text>
</comment>
<accession>A0AAE3KMI8</accession>
<keyword evidence="3" id="KW-1185">Reference proteome</keyword>
<protein>
    <submittedName>
        <fullName evidence="2">Tetratricopeptide repeat protein</fullName>
    </submittedName>
</protein>
<name>A0AAE3KMI8_9CYAN</name>
<dbReference type="Gene3D" id="1.25.40.10">
    <property type="entry name" value="Tetratricopeptide repeat domain"/>
    <property type="match status" value="1"/>
</dbReference>
<organism evidence="2 3">
    <name type="scientific">Limnofasciculus baicalensis BBK-W-15</name>
    <dbReference type="NCBI Taxonomy" id="2699891"/>
    <lineage>
        <taxon>Bacteria</taxon>
        <taxon>Bacillati</taxon>
        <taxon>Cyanobacteriota</taxon>
        <taxon>Cyanophyceae</taxon>
        <taxon>Coleofasciculales</taxon>
        <taxon>Coleofasciculaceae</taxon>
        <taxon>Limnofasciculus</taxon>
        <taxon>Limnofasciculus baicalensis</taxon>
    </lineage>
</organism>
<dbReference type="Proteomes" id="UP001204953">
    <property type="component" value="Unassembled WGS sequence"/>
</dbReference>
<feature type="region of interest" description="Disordered" evidence="1">
    <location>
        <begin position="1"/>
        <end position="24"/>
    </location>
</feature>
<reference evidence="2" key="1">
    <citation type="submission" date="2022-06" db="EMBL/GenBank/DDBJ databases">
        <title>New cyanobacteria of genus Symplocastrum in benthos of Lake Baikal.</title>
        <authorList>
            <person name="Sorokovikova E."/>
            <person name="Tikhonova I."/>
            <person name="Krasnopeev A."/>
            <person name="Evseev P."/>
            <person name="Gladkikh A."/>
            <person name="Belykh O."/>
        </authorList>
    </citation>
    <scope>NUCLEOTIDE SEQUENCE</scope>
    <source>
        <strain evidence="2">BBK-W-15</strain>
    </source>
</reference>
<evidence type="ECO:0000313" key="3">
    <source>
        <dbReference type="Proteomes" id="UP001204953"/>
    </source>
</evidence>
<feature type="non-terminal residue" evidence="2">
    <location>
        <position position="1"/>
    </location>
</feature>